<dbReference type="SUPFAM" id="SSF47384">
    <property type="entry name" value="Homodimeric domain of signal transducing histidine kinase"/>
    <property type="match status" value="1"/>
</dbReference>
<evidence type="ECO:0000259" key="9">
    <source>
        <dbReference type="PROSITE" id="PS50885"/>
    </source>
</evidence>
<feature type="transmembrane region" description="Helical" evidence="7">
    <location>
        <begin position="45"/>
        <end position="66"/>
    </location>
</feature>
<sequence length="447" mass="49981">MKSPSEKKFAKLASEHQLLLGLLLALTPIVALTIYLVWFVSDWSWHGKVFASAMVFLPLLLSLLHLPARLSQQWRVLVNVAESVRRGDYSLRGRGSRDPGAYGELVRELNALAEQLQQQRLHTVEQQLLVEKIIRDIDVAIFAFDHQQRLTLANTMALHLLQAPIEQLRQQSAEALGMHGLLAVQDSEVREHAFASQHGQWHVRVEQYRERGLPHYLLFVSDLQHVLRREEQKVWTRLIRVLSHEVNNSLSPIISISESLRTVSHDLPAETADDLQHGLQVIQERASSLNRFVRRYAELARLPTPQCQPIDLREVLNALKTLQAASQVEFDIEPGPLPVFVDAGQLQQALLNLLKNAIEAGDEGAPVQLRVRASKQQISLQVLDQGSGIANPGNLFVPFYSTKPGGSGIGLLISRQIVEAHGGSLSLRNRKDRQGCIAEVLLPKALG</sequence>
<dbReference type="Proteomes" id="UP000295375">
    <property type="component" value="Unassembled WGS sequence"/>
</dbReference>
<keyword evidence="7" id="KW-0812">Transmembrane</keyword>
<protein>
    <recommendedName>
        <fullName evidence="3">histidine kinase</fullName>
        <ecNumber evidence="3">2.7.13.3</ecNumber>
    </recommendedName>
</protein>
<evidence type="ECO:0000256" key="3">
    <source>
        <dbReference type="ARBA" id="ARBA00012438"/>
    </source>
</evidence>
<dbReference type="Gene3D" id="3.30.565.10">
    <property type="entry name" value="Histidine kinase-like ATPase, C-terminal domain"/>
    <property type="match status" value="1"/>
</dbReference>
<dbReference type="GO" id="GO:0000155">
    <property type="term" value="F:phosphorelay sensor kinase activity"/>
    <property type="evidence" value="ECO:0007669"/>
    <property type="project" value="InterPro"/>
</dbReference>
<dbReference type="SMART" id="SM00387">
    <property type="entry name" value="HATPase_c"/>
    <property type="match status" value="1"/>
</dbReference>
<reference evidence="10 11" key="1">
    <citation type="submission" date="2019-03" db="EMBL/GenBank/DDBJ databases">
        <title>Genomic Encyclopedia of Type Strains, Phase IV (KMG-IV): sequencing the most valuable type-strain genomes for metagenomic binning, comparative biology and taxonomic classification.</title>
        <authorList>
            <person name="Goeker M."/>
        </authorList>
    </citation>
    <scope>NUCLEOTIDE SEQUENCE [LARGE SCALE GENOMIC DNA]</scope>
    <source>
        <strain evidence="10 11">DSM 103792</strain>
    </source>
</reference>
<dbReference type="InterPro" id="IPR003594">
    <property type="entry name" value="HATPase_dom"/>
</dbReference>
<name>A0A4R6UN13_9GAMM</name>
<dbReference type="InterPro" id="IPR036890">
    <property type="entry name" value="HATPase_C_sf"/>
</dbReference>
<dbReference type="Gene3D" id="1.10.287.130">
    <property type="match status" value="1"/>
</dbReference>
<dbReference type="RefSeq" id="WP_133590108.1">
    <property type="nucleotide sequence ID" value="NZ_CP037953.1"/>
</dbReference>
<dbReference type="AlphaFoldDB" id="A0A4R6UN13"/>
<keyword evidence="5" id="KW-0808">Transferase</keyword>
<evidence type="ECO:0000256" key="1">
    <source>
        <dbReference type="ARBA" id="ARBA00000085"/>
    </source>
</evidence>
<keyword evidence="11" id="KW-1185">Reference proteome</keyword>
<evidence type="ECO:0000256" key="2">
    <source>
        <dbReference type="ARBA" id="ARBA00004370"/>
    </source>
</evidence>
<dbReference type="GO" id="GO:0016020">
    <property type="term" value="C:membrane"/>
    <property type="evidence" value="ECO:0007669"/>
    <property type="project" value="UniProtKB-SubCell"/>
</dbReference>
<dbReference type="PROSITE" id="PS50109">
    <property type="entry name" value="HIS_KIN"/>
    <property type="match status" value="1"/>
</dbReference>
<evidence type="ECO:0000256" key="4">
    <source>
        <dbReference type="ARBA" id="ARBA00022553"/>
    </source>
</evidence>
<dbReference type="PANTHER" id="PTHR43065">
    <property type="entry name" value="SENSOR HISTIDINE KINASE"/>
    <property type="match status" value="1"/>
</dbReference>
<evidence type="ECO:0000313" key="11">
    <source>
        <dbReference type="Proteomes" id="UP000295375"/>
    </source>
</evidence>
<comment type="subcellular location">
    <subcellularLocation>
        <location evidence="2">Membrane</location>
    </subcellularLocation>
</comment>
<dbReference type="InterPro" id="IPR004358">
    <property type="entry name" value="Sig_transdc_His_kin-like_C"/>
</dbReference>
<evidence type="ECO:0000256" key="7">
    <source>
        <dbReference type="SAM" id="Phobius"/>
    </source>
</evidence>
<evidence type="ECO:0000256" key="5">
    <source>
        <dbReference type="ARBA" id="ARBA00022679"/>
    </source>
</evidence>
<evidence type="ECO:0000256" key="6">
    <source>
        <dbReference type="ARBA" id="ARBA00022777"/>
    </source>
</evidence>
<dbReference type="SUPFAM" id="SSF55874">
    <property type="entry name" value="ATPase domain of HSP90 chaperone/DNA topoisomerase II/histidine kinase"/>
    <property type="match status" value="1"/>
</dbReference>
<evidence type="ECO:0000259" key="8">
    <source>
        <dbReference type="PROSITE" id="PS50109"/>
    </source>
</evidence>
<gene>
    <name evidence="10" type="ORF">EV696_10757</name>
</gene>
<dbReference type="PROSITE" id="PS50885">
    <property type="entry name" value="HAMP"/>
    <property type="match status" value="1"/>
</dbReference>
<dbReference type="PRINTS" id="PR00344">
    <property type="entry name" value="BCTRLSENSOR"/>
</dbReference>
<dbReference type="Pfam" id="PF02518">
    <property type="entry name" value="HATPase_c"/>
    <property type="match status" value="1"/>
</dbReference>
<accession>A0A4R6UN13</accession>
<keyword evidence="7" id="KW-0472">Membrane</keyword>
<dbReference type="InterPro" id="IPR036097">
    <property type="entry name" value="HisK_dim/P_sf"/>
</dbReference>
<feature type="domain" description="HAMP" evidence="9">
    <location>
        <begin position="68"/>
        <end position="121"/>
    </location>
</feature>
<dbReference type="PANTHER" id="PTHR43065:SF51">
    <property type="entry name" value="HISTIDINE KINASE"/>
    <property type="match status" value="1"/>
</dbReference>
<dbReference type="InterPro" id="IPR003660">
    <property type="entry name" value="HAMP_dom"/>
</dbReference>
<evidence type="ECO:0000313" key="10">
    <source>
        <dbReference type="EMBL" id="TDQ48321.1"/>
    </source>
</evidence>
<feature type="transmembrane region" description="Helical" evidence="7">
    <location>
        <begin position="20"/>
        <end position="39"/>
    </location>
</feature>
<dbReference type="EMBL" id="SNYM01000007">
    <property type="protein sequence ID" value="TDQ48321.1"/>
    <property type="molecule type" value="Genomic_DNA"/>
</dbReference>
<proteinExistence type="predicted"/>
<dbReference type="InterPro" id="IPR005467">
    <property type="entry name" value="His_kinase_dom"/>
</dbReference>
<dbReference type="OrthoDB" id="1931120at2"/>
<keyword evidence="4" id="KW-0597">Phosphoprotein</keyword>
<dbReference type="EC" id="2.7.13.3" evidence="3"/>
<dbReference type="CDD" id="cd00075">
    <property type="entry name" value="HATPase"/>
    <property type="match status" value="1"/>
</dbReference>
<comment type="caution">
    <text evidence="10">The sequence shown here is derived from an EMBL/GenBank/DDBJ whole genome shotgun (WGS) entry which is preliminary data.</text>
</comment>
<comment type="catalytic activity">
    <reaction evidence="1">
        <text>ATP + protein L-histidine = ADP + protein N-phospho-L-histidine.</text>
        <dbReference type="EC" id="2.7.13.3"/>
    </reaction>
</comment>
<dbReference type="SMART" id="SM00304">
    <property type="entry name" value="HAMP"/>
    <property type="match status" value="1"/>
</dbReference>
<organism evidence="10 11">
    <name type="scientific">Permianibacter aggregans</name>
    <dbReference type="NCBI Taxonomy" id="1510150"/>
    <lineage>
        <taxon>Bacteria</taxon>
        <taxon>Pseudomonadati</taxon>
        <taxon>Pseudomonadota</taxon>
        <taxon>Gammaproteobacteria</taxon>
        <taxon>Pseudomonadales</taxon>
        <taxon>Pseudomonadaceae</taxon>
        <taxon>Permianibacter</taxon>
    </lineage>
</organism>
<keyword evidence="6 10" id="KW-0418">Kinase</keyword>
<feature type="domain" description="Histidine kinase" evidence="8">
    <location>
        <begin position="241"/>
        <end position="446"/>
    </location>
</feature>
<keyword evidence="7" id="KW-1133">Transmembrane helix</keyword>